<dbReference type="Proteomes" id="UP001470230">
    <property type="component" value="Unassembled WGS sequence"/>
</dbReference>
<dbReference type="PANTHER" id="PTHR47786">
    <property type="entry name" value="ALPHA-1,4-GLUCAN:MALTOSE-1-PHOSPHATE MALTOSYLTRANSFERASE"/>
    <property type="match status" value="1"/>
</dbReference>
<dbReference type="InterPro" id="IPR006047">
    <property type="entry name" value="GH13_cat_dom"/>
</dbReference>
<dbReference type="EMBL" id="JAPFFF010000004">
    <property type="protein sequence ID" value="KAK8891541.1"/>
    <property type="molecule type" value="Genomic_DNA"/>
</dbReference>
<organism evidence="2 3">
    <name type="scientific">Tritrichomonas musculus</name>
    <dbReference type="NCBI Taxonomy" id="1915356"/>
    <lineage>
        <taxon>Eukaryota</taxon>
        <taxon>Metamonada</taxon>
        <taxon>Parabasalia</taxon>
        <taxon>Tritrichomonadida</taxon>
        <taxon>Tritrichomonadidae</taxon>
        <taxon>Tritrichomonas</taxon>
    </lineage>
</organism>
<evidence type="ECO:0000259" key="1">
    <source>
        <dbReference type="SMART" id="SM00642"/>
    </source>
</evidence>
<keyword evidence="3" id="KW-1185">Reference proteome</keyword>
<proteinExistence type="predicted"/>
<dbReference type="SMART" id="SM00642">
    <property type="entry name" value="Aamy"/>
    <property type="match status" value="1"/>
</dbReference>
<evidence type="ECO:0000313" key="2">
    <source>
        <dbReference type="EMBL" id="KAK8891541.1"/>
    </source>
</evidence>
<sequence length="493" mass="58491">MVNYSLLQISTRQYLYLLSQKYSKPITKIIDIPESVFDEWKQMGFEWVWMMGVWQIGQYGINFDRQDPYRRKKYDANCPGWTEEDVIGSPFAIVSYTINKELGEEKDIAWLRQQLNKRGMKLMLDFVPNHTSFDSEEIQQNKREYYIHFPDNMTIKDANMTEEDYQYRYGPNGIAYATTLDWKPWTDVAQLNYMNPDLRKSRIEILLKIASQCDGIRCDVSLSVRNDIFWNKWKFELEHCGYKKLEKEFWLEAISAVKEKYHNCVFFAEENYDATGILKKCGFDYVYDRNLFLQLEKTEDFDLSLVKKDINDPEIARYSHMVENHDQVRSLTAYNGNPQKEHAAAVITLTLPGLRFVNQDQWCGYKNHIEVQLRRTLKEEPNPEFLSFYTKLLEILRMDILKDGAFSVNDENCFNSQKDSSNILSWKYSKNNNYVSVFVNFTQSSINANYKFNNYNGNLDEVTDLFTNNKIKLNKSKELEIHLEPYHYLLVQY</sequence>
<name>A0ABR2KL27_9EUKA</name>
<dbReference type="Pfam" id="PF00128">
    <property type="entry name" value="Alpha-amylase"/>
    <property type="match status" value="1"/>
</dbReference>
<comment type="caution">
    <text evidence="2">The sequence shown here is derived from an EMBL/GenBank/DDBJ whole genome shotgun (WGS) entry which is preliminary data.</text>
</comment>
<reference evidence="2 3" key="1">
    <citation type="submission" date="2024-04" db="EMBL/GenBank/DDBJ databases">
        <title>Tritrichomonas musculus Genome.</title>
        <authorList>
            <person name="Alves-Ferreira E."/>
            <person name="Grigg M."/>
            <person name="Lorenzi H."/>
            <person name="Galac M."/>
        </authorList>
    </citation>
    <scope>NUCLEOTIDE SEQUENCE [LARGE SCALE GENOMIC DNA]</scope>
    <source>
        <strain evidence="2 3">EAF2021</strain>
    </source>
</reference>
<dbReference type="InterPro" id="IPR017853">
    <property type="entry name" value="GH"/>
</dbReference>
<dbReference type="SUPFAM" id="SSF51445">
    <property type="entry name" value="(Trans)glycosidases"/>
    <property type="match status" value="1"/>
</dbReference>
<evidence type="ECO:0000313" key="3">
    <source>
        <dbReference type="Proteomes" id="UP001470230"/>
    </source>
</evidence>
<dbReference type="Gene3D" id="3.20.20.80">
    <property type="entry name" value="Glycosidases"/>
    <property type="match status" value="1"/>
</dbReference>
<dbReference type="PANTHER" id="PTHR47786:SF2">
    <property type="entry name" value="GLYCOSYL HYDROLASE FAMILY 13 CATALYTIC DOMAIN-CONTAINING PROTEIN"/>
    <property type="match status" value="1"/>
</dbReference>
<protein>
    <recommendedName>
        <fullName evidence="1">Glycosyl hydrolase family 13 catalytic domain-containing protein</fullName>
    </recommendedName>
</protein>
<feature type="domain" description="Glycosyl hydrolase family 13 catalytic" evidence="1">
    <location>
        <begin position="74"/>
        <end position="397"/>
    </location>
</feature>
<gene>
    <name evidence="2" type="ORF">M9Y10_028754</name>
</gene>
<accession>A0ABR2KL27</accession>